<protein>
    <submittedName>
        <fullName evidence="9">Zinc-specific metallo-regulatory protein</fullName>
    </submittedName>
</protein>
<feature type="binding site" evidence="8">
    <location>
        <position position="107"/>
    </location>
    <ligand>
        <name>Fe cation</name>
        <dbReference type="ChEBI" id="CHEBI:24875"/>
    </ligand>
</feature>
<gene>
    <name evidence="9" type="primary">zur_2</name>
    <name evidence="9" type="ORF">MAMMFC1_02483</name>
</gene>
<dbReference type="PANTHER" id="PTHR33202:SF7">
    <property type="entry name" value="FERRIC UPTAKE REGULATION PROTEIN"/>
    <property type="match status" value="1"/>
</dbReference>
<accession>A0A348AL50</accession>
<feature type="binding site" evidence="7">
    <location>
        <position position="92"/>
    </location>
    <ligand>
        <name>Zn(2+)</name>
        <dbReference type="ChEBI" id="CHEBI:29105"/>
    </ligand>
</feature>
<dbReference type="SUPFAM" id="SSF46785">
    <property type="entry name" value="Winged helix' DNA-binding domain"/>
    <property type="match status" value="1"/>
</dbReference>
<feature type="binding site" evidence="7">
    <location>
        <position position="131"/>
    </location>
    <ligand>
        <name>Zn(2+)</name>
        <dbReference type="ChEBI" id="CHEBI:29105"/>
    </ligand>
</feature>
<comment type="similarity">
    <text evidence="1">Belongs to the Fur family.</text>
</comment>
<dbReference type="PANTHER" id="PTHR33202">
    <property type="entry name" value="ZINC UPTAKE REGULATION PROTEIN"/>
    <property type="match status" value="1"/>
</dbReference>
<feature type="binding site" evidence="7">
    <location>
        <position position="134"/>
    </location>
    <ligand>
        <name>Zn(2+)</name>
        <dbReference type="ChEBI" id="CHEBI:29105"/>
    </ligand>
</feature>
<keyword evidence="3 7" id="KW-0862">Zinc</keyword>
<evidence type="ECO:0000256" key="8">
    <source>
        <dbReference type="PIRSR" id="PIRSR602481-2"/>
    </source>
</evidence>
<evidence type="ECO:0000256" key="4">
    <source>
        <dbReference type="ARBA" id="ARBA00023015"/>
    </source>
</evidence>
<dbReference type="Pfam" id="PF01475">
    <property type="entry name" value="FUR"/>
    <property type="match status" value="1"/>
</dbReference>
<reference evidence="9 10" key="1">
    <citation type="journal article" date="2018" name="Int. J. Syst. Evol. Microbiol.">
        <title>Methylomusa anaerophila gen. nov., sp. nov., an anaerobic methanol-utilizing bacterium isolated from a microbial fuel cell.</title>
        <authorList>
            <person name="Amano N."/>
            <person name="Yamamuro A."/>
            <person name="Miyahara M."/>
            <person name="Kouzuma A."/>
            <person name="Abe T."/>
            <person name="Watanabe K."/>
        </authorList>
    </citation>
    <scope>NUCLEOTIDE SEQUENCE [LARGE SCALE GENOMIC DNA]</scope>
    <source>
        <strain evidence="9 10">MMFC1</strain>
    </source>
</reference>
<feature type="binding site" evidence="7">
    <location>
        <position position="95"/>
    </location>
    <ligand>
        <name>Zn(2+)</name>
        <dbReference type="ChEBI" id="CHEBI:29105"/>
    </ligand>
</feature>
<dbReference type="CDD" id="cd07153">
    <property type="entry name" value="Fur_like"/>
    <property type="match status" value="1"/>
</dbReference>
<evidence type="ECO:0000313" key="9">
    <source>
        <dbReference type="EMBL" id="BBB91798.1"/>
    </source>
</evidence>
<dbReference type="Gene3D" id="1.10.10.10">
    <property type="entry name" value="Winged helix-like DNA-binding domain superfamily/Winged helix DNA-binding domain"/>
    <property type="match status" value="1"/>
</dbReference>
<evidence type="ECO:0000313" key="10">
    <source>
        <dbReference type="Proteomes" id="UP000276437"/>
    </source>
</evidence>
<keyword evidence="8" id="KW-0408">Iron</keyword>
<dbReference type="GO" id="GO:0045892">
    <property type="term" value="P:negative regulation of DNA-templated transcription"/>
    <property type="evidence" value="ECO:0007669"/>
    <property type="project" value="TreeGrafter"/>
</dbReference>
<dbReference type="AlphaFoldDB" id="A0A348AL50"/>
<evidence type="ECO:0000256" key="5">
    <source>
        <dbReference type="ARBA" id="ARBA00023125"/>
    </source>
</evidence>
<dbReference type="KEGG" id="mana:MAMMFC1_02483"/>
<comment type="cofactor">
    <cofactor evidence="8">
        <name>Mn(2+)</name>
        <dbReference type="ChEBI" id="CHEBI:29035"/>
    </cofactor>
    <cofactor evidence="8">
        <name>Fe(2+)</name>
        <dbReference type="ChEBI" id="CHEBI:29033"/>
    </cofactor>
    <text evidence="8">Binds 1 Mn(2+) or Fe(2+) ion per subunit.</text>
</comment>
<keyword evidence="6" id="KW-0804">Transcription</keyword>
<proteinExistence type="inferred from homology"/>
<keyword evidence="2" id="KW-0678">Repressor</keyword>
<keyword evidence="7" id="KW-0479">Metal-binding</keyword>
<evidence type="ECO:0000256" key="7">
    <source>
        <dbReference type="PIRSR" id="PIRSR602481-1"/>
    </source>
</evidence>
<keyword evidence="10" id="KW-1185">Reference proteome</keyword>
<dbReference type="Proteomes" id="UP000276437">
    <property type="component" value="Chromosome"/>
</dbReference>
<dbReference type="GO" id="GO:1900376">
    <property type="term" value="P:regulation of secondary metabolite biosynthetic process"/>
    <property type="evidence" value="ECO:0007669"/>
    <property type="project" value="TreeGrafter"/>
</dbReference>
<keyword evidence="5" id="KW-0238">DNA-binding</keyword>
<feature type="binding site" evidence="8">
    <location>
        <position position="123"/>
    </location>
    <ligand>
        <name>Fe cation</name>
        <dbReference type="ChEBI" id="CHEBI:24875"/>
    </ligand>
</feature>
<keyword evidence="4" id="KW-0805">Transcription regulation</keyword>
<comment type="cofactor">
    <cofactor evidence="7">
        <name>Zn(2+)</name>
        <dbReference type="ChEBI" id="CHEBI:29105"/>
    </cofactor>
    <text evidence="7">Binds 1 zinc ion per subunit.</text>
</comment>
<dbReference type="RefSeq" id="WP_174234374.1">
    <property type="nucleotide sequence ID" value="NZ_AP018449.1"/>
</dbReference>
<evidence type="ECO:0000256" key="1">
    <source>
        <dbReference type="ARBA" id="ARBA00007957"/>
    </source>
</evidence>
<dbReference type="EMBL" id="AP018449">
    <property type="protein sequence ID" value="BBB91798.1"/>
    <property type="molecule type" value="Genomic_DNA"/>
</dbReference>
<dbReference type="InterPro" id="IPR043135">
    <property type="entry name" value="Fur_C"/>
</dbReference>
<name>A0A348AL50_9FIRM</name>
<evidence type="ECO:0000256" key="6">
    <source>
        <dbReference type="ARBA" id="ARBA00023163"/>
    </source>
</evidence>
<dbReference type="GO" id="GO:0003700">
    <property type="term" value="F:DNA-binding transcription factor activity"/>
    <property type="evidence" value="ECO:0007669"/>
    <property type="project" value="InterPro"/>
</dbReference>
<dbReference type="Gene3D" id="3.30.1490.190">
    <property type="match status" value="1"/>
</dbReference>
<feature type="binding site" evidence="8">
    <location>
        <position position="86"/>
    </location>
    <ligand>
        <name>Fe cation</name>
        <dbReference type="ChEBI" id="CHEBI:24875"/>
    </ligand>
</feature>
<evidence type="ECO:0000256" key="2">
    <source>
        <dbReference type="ARBA" id="ARBA00022491"/>
    </source>
</evidence>
<sequence length="137" mass="15917">MKEKQNRWPAGIKRTRQRESVLSVLENSEKPLSAADICSKMEKSGDVAWMSTVYRILELFVKKGMVIKTNVMNNEMAVYELNRFKHKHYAVCMNCHKIIAMANCPMEKFIPKLEDENFHVMGHNLEVFGFCEDCKPT</sequence>
<dbReference type="GO" id="GO:0008270">
    <property type="term" value="F:zinc ion binding"/>
    <property type="evidence" value="ECO:0007669"/>
    <property type="project" value="TreeGrafter"/>
</dbReference>
<organism evidence="9 10">
    <name type="scientific">Methylomusa anaerophila</name>
    <dbReference type="NCBI Taxonomy" id="1930071"/>
    <lineage>
        <taxon>Bacteria</taxon>
        <taxon>Bacillati</taxon>
        <taxon>Bacillota</taxon>
        <taxon>Negativicutes</taxon>
        <taxon>Selenomonadales</taxon>
        <taxon>Sporomusaceae</taxon>
        <taxon>Methylomusa</taxon>
    </lineage>
</organism>
<dbReference type="InterPro" id="IPR036390">
    <property type="entry name" value="WH_DNA-bd_sf"/>
</dbReference>
<evidence type="ECO:0000256" key="3">
    <source>
        <dbReference type="ARBA" id="ARBA00022833"/>
    </source>
</evidence>
<dbReference type="InterPro" id="IPR002481">
    <property type="entry name" value="FUR"/>
</dbReference>
<dbReference type="GO" id="GO:0000976">
    <property type="term" value="F:transcription cis-regulatory region binding"/>
    <property type="evidence" value="ECO:0007669"/>
    <property type="project" value="TreeGrafter"/>
</dbReference>
<dbReference type="InterPro" id="IPR036388">
    <property type="entry name" value="WH-like_DNA-bd_sf"/>
</dbReference>